<reference evidence="1 2" key="1">
    <citation type="submission" date="2020-01" db="EMBL/GenBank/DDBJ databases">
        <title>Draft genome sequence of Cand. Neptunochlamydia vexilliferae K9.</title>
        <authorList>
            <person name="Schulz F."/>
            <person name="Koestlbacher S."/>
            <person name="Wascher F."/>
            <person name="Pizzetti I."/>
            <person name="Horn M."/>
        </authorList>
    </citation>
    <scope>NUCLEOTIDE SEQUENCE [LARGE SCALE GENOMIC DNA]</scope>
    <source>
        <strain evidence="1 2">K9</strain>
    </source>
</reference>
<evidence type="ECO:0000313" key="2">
    <source>
        <dbReference type="Proteomes" id="UP001194714"/>
    </source>
</evidence>
<accession>A0ABS0B148</accession>
<evidence type="ECO:0000313" key="1">
    <source>
        <dbReference type="EMBL" id="MBF5060118.1"/>
    </source>
</evidence>
<dbReference type="Proteomes" id="UP001194714">
    <property type="component" value="Unassembled WGS sequence"/>
</dbReference>
<keyword evidence="2" id="KW-1185">Reference proteome</keyword>
<protein>
    <recommendedName>
        <fullName evidence="3">Transposase</fullName>
    </recommendedName>
</protein>
<proteinExistence type="predicted"/>
<gene>
    <name evidence="1" type="ORF">NEPTK9_001648</name>
</gene>
<evidence type="ECO:0008006" key="3">
    <source>
        <dbReference type="Google" id="ProtNLM"/>
    </source>
</evidence>
<dbReference type="EMBL" id="JAAEJV010000077">
    <property type="protein sequence ID" value="MBF5060118.1"/>
    <property type="molecule type" value="Genomic_DNA"/>
</dbReference>
<organism evidence="1 2">
    <name type="scientific">Candidatus Neptunichlamydia vexilliferae</name>
    <dbReference type="NCBI Taxonomy" id="1651774"/>
    <lineage>
        <taxon>Bacteria</taxon>
        <taxon>Pseudomonadati</taxon>
        <taxon>Chlamydiota</taxon>
        <taxon>Chlamydiia</taxon>
        <taxon>Parachlamydiales</taxon>
        <taxon>Simkaniaceae</taxon>
        <taxon>Candidatus Neptunichlamydia</taxon>
    </lineage>
</organism>
<comment type="caution">
    <text evidence="1">The sequence shown here is derived from an EMBL/GenBank/DDBJ whole genome shotgun (WGS) entry which is preliminary data.</text>
</comment>
<sequence length="111" mass="13014">MKKGVLQVSRKKVGIVLLGCYIEDLKEIGKVRKSLCYKHNERWKKTLATSIPKSGRDHVFRLLHRRLQLDREIRGKLLCYKYNERYEKGIATSIPKGSRDRVLSCYIEGFC</sequence>
<dbReference type="RefSeq" id="WP_194848446.1">
    <property type="nucleotide sequence ID" value="NZ_JAAEJV010000077.1"/>
</dbReference>
<name>A0ABS0B148_9BACT</name>